<dbReference type="EMBL" id="FOFB01000012">
    <property type="protein sequence ID" value="SEQ59128.1"/>
    <property type="molecule type" value="Genomic_DNA"/>
</dbReference>
<dbReference type="STRING" id="478744.SAMN05444359_11275"/>
<accession>A0A1H9HA64</accession>
<dbReference type="RefSeq" id="WP_090168813.1">
    <property type="nucleotide sequence ID" value="NZ_FOFB01000012.1"/>
</dbReference>
<evidence type="ECO:0000313" key="2">
    <source>
        <dbReference type="Proteomes" id="UP000199021"/>
    </source>
</evidence>
<gene>
    <name evidence="1" type="ORF">SAMN05444359_11275</name>
</gene>
<protein>
    <submittedName>
        <fullName evidence="1">Uncharacterized protein</fullName>
    </submittedName>
</protein>
<organism evidence="1 2">
    <name type="scientific">Neolewinella agarilytica</name>
    <dbReference type="NCBI Taxonomy" id="478744"/>
    <lineage>
        <taxon>Bacteria</taxon>
        <taxon>Pseudomonadati</taxon>
        <taxon>Bacteroidota</taxon>
        <taxon>Saprospiria</taxon>
        <taxon>Saprospirales</taxon>
        <taxon>Lewinellaceae</taxon>
        <taxon>Neolewinella</taxon>
    </lineage>
</organism>
<reference evidence="2" key="1">
    <citation type="submission" date="2016-10" db="EMBL/GenBank/DDBJ databases">
        <authorList>
            <person name="Varghese N."/>
            <person name="Submissions S."/>
        </authorList>
    </citation>
    <scope>NUCLEOTIDE SEQUENCE [LARGE SCALE GENOMIC DNA]</scope>
    <source>
        <strain evidence="2">DSM 24740</strain>
    </source>
</reference>
<sequence>MLNDKDIALLEAYTYGEISPEAEAELRGRLEEDADFAAAVRRWELVEREGFVIEPSVATRAAVADALNREKTGTEERSSGIPWWWYILGALTVGLLAYGGWSLLHQPSTAPATAPENAPTEVQADGPYADLVREYFRHLPSENFHLGSEETLEERALAAYEARDYATALPLLLETVEMGGDSLNLLYAGVAALGLGDGEAAVMYAEAVLNGLRRTEYFDDANYIKVLGLIQADELEVAKVIIQSQASNSKYSYIELNSKIDN</sequence>
<name>A0A1H9HA64_9BACT</name>
<dbReference type="InParanoid" id="A0A1H9HA64"/>
<dbReference type="AlphaFoldDB" id="A0A1H9HA64"/>
<proteinExistence type="predicted"/>
<dbReference type="Proteomes" id="UP000199021">
    <property type="component" value="Unassembled WGS sequence"/>
</dbReference>
<keyword evidence="2" id="KW-1185">Reference proteome</keyword>
<evidence type="ECO:0000313" key="1">
    <source>
        <dbReference type="EMBL" id="SEQ59128.1"/>
    </source>
</evidence>